<evidence type="ECO:0000313" key="4">
    <source>
        <dbReference type="Proteomes" id="UP001515480"/>
    </source>
</evidence>
<dbReference type="AlphaFoldDB" id="A0AB34K4N8"/>
<dbReference type="EMBL" id="JBGBPQ010000002">
    <property type="protein sequence ID" value="KAL1528233.1"/>
    <property type="molecule type" value="Genomic_DNA"/>
</dbReference>
<protein>
    <recommendedName>
        <fullName evidence="5">Centrosomal protein of 70 kDa</fullName>
    </recommendedName>
</protein>
<organism evidence="3 4">
    <name type="scientific">Prymnesium parvum</name>
    <name type="common">Toxic golden alga</name>
    <dbReference type="NCBI Taxonomy" id="97485"/>
    <lineage>
        <taxon>Eukaryota</taxon>
        <taxon>Haptista</taxon>
        <taxon>Haptophyta</taxon>
        <taxon>Prymnesiophyceae</taxon>
        <taxon>Prymnesiales</taxon>
        <taxon>Prymnesiaceae</taxon>
        <taxon>Prymnesium</taxon>
    </lineage>
</organism>
<evidence type="ECO:0008006" key="5">
    <source>
        <dbReference type="Google" id="ProtNLM"/>
    </source>
</evidence>
<evidence type="ECO:0000313" key="3">
    <source>
        <dbReference type="EMBL" id="KAL1528233.1"/>
    </source>
</evidence>
<gene>
    <name evidence="3" type="ORF">AB1Y20_009591</name>
</gene>
<feature type="coiled-coil region" evidence="1">
    <location>
        <begin position="86"/>
        <end position="113"/>
    </location>
</feature>
<evidence type="ECO:0000256" key="1">
    <source>
        <dbReference type="SAM" id="Coils"/>
    </source>
</evidence>
<feature type="region of interest" description="Disordered" evidence="2">
    <location>
        <begin position="460"/>
        <end position="485"/>
    </location>
</feature>
<comment type="caution">
    <text evidence="3">The sequence shown here is derived from an EMBL/GenBank/DDBJ whole genome shotgun (WGS) entry which is preliminary data.</text>
</comment>
<keyword evidence="1" id="KW-0175">Coiled coil</keyword>
<dbReference type="Proteomes" id="UP001515480">
    <property type="component" value="Unassembled WGS sequence"/>
</dbReference>
<reference evidence="3 4" key="1">
    <citation type="journal article" date="2024" name="Science">
        <title>Giant polyketide synthase enzymes in the biosynthesis of giant marine polyether toxins.</title>
        <authorList>
            <person name="Fallon T.R."/>
            <person name="Shende V.V."/>
            <person name="Wierzbicki I.H."/>
            <person name="Pendleton A.L."/>
            <person name="Watervoot N.F."/>
            <person name="Auber R.P."/>
            <person name="Gonzalez D.J."/>
            <person name="Wisecaver J.H."/>
            <person name="Moore B.S."/>
        </authorList>
    </citation>
    <scope>NUCLEOTIDE SEQUENCE [LARGE SCALE GENOMIC DNA]</scope>
    <source>
        <strain evidence="3 4">12B1</strain>
    </source>
</reference>
<sequence length="485" mass="52494">MASSSGNGVALQASILRFVSAHEAVAERTAAQRQQWKRDAEAMNLQISAMEETIVLLEREVKHTTASLAKIEALDKRGGLSSGSTAADMELLLGQLEDKLTRTQADLEEARRATYFPFVEGYQLRFSYDKNYLGFRELLLEQLRGTLSLKLVPGSDAAGNAQVPSFQARFDGPGEGLGKEPGAHLHFLGAGMSLVTRREMLGVALAPNISFGRIDVSARFIAHIPIVYFPRRRSWRAASGFKIEILHFRADSSESASGQHAGTEALLRMLVQAVVEGVVKHLLVSALGPAFGEYLLGAQHGADVVMELVMQGVPIRTFDAPLGGPTDVSRHAALLLGLRQSEVARLLEVQSLIPPSAGTSFRSLADLMRYYHTTGMHHQPERRRQLAALWQELLDRLPNATAPPADMASVFERLAALAQKPAQVTLKVRALRLHVQLEAAVGAVCDGVAAHLACSGAEHGSAKTVRLPRAPPPPAALLSRPRHTP</sequence>
<accession>A0AB34K4N8</accession>
<evidence type="ECO:0000256" key="2">
    <source>
        <dbReference type="SAM" id="MobiDB-lite"/>
    </source>
</evidence>
<feature type="coiled-coil region" evidence="1">
    <location>
        <begin position="26"/>
        <end position="60"/>
    </location>
</feature>
<name>A0AB34K4N8_PRYPA</name>
<proteinExistence type="predicted"/>
<keyword evidence="4" id="KW-1185">Reference proteome</keyword>